<feature type="domain" description="BHLH" evidence="2">
    <location>
        <begin position="94"/>
        <end position="146"/>
    </location>
</feature>
<gene>
    <name evidence="3" type="ORF">LPJ61_003582</name>
</gene>
<feature type="region of interest" description="Disordered" evidence="1">
    <location>
        <begin position="31"/>
        <end position="52"/>
    </location>
</feature>
<dbReference type="EMBL" id="JANBOI010000636">
    <property type="protein sequence ID" value="KAJ1729316.1"/>
    <property type="molecule type" value="Genomic_DNA"/>
</dbReference>
<evidence type="ECO:0000313" key="4">
    <source>
        <dbReference type="Proteomes" id="UP001143981"/>
    </source>
</evidence>
<proteinExistence type="predicted"/>
<dbReference type="InterPro" id="IPR036638">
    <property type="entry name" value="HLH_DNA-bd_sf"/>
</dbReference>
<reference evidence="3" key="1">
    <citation type="submission" date="2022-07" db="EMBL/GenBank/DDBJ databases">
        <title>Phylogenomic reconstructions and comparative analyses of Kickxellomycotina fungi.</title>
        <authorList>
            <person name="Reynolds N.K."/>
            <person name="Stajich J.E."/>
            <person name="Barry K."/>
            <person name="Grigoriev I.V."/>
            <person name="Crous P."/>
            <person name="Smith M.E."/>
        </authorList>
    </citation>
    <scope>NUCLEOTIDE SEQUENCE</scope>
    <source>
        <strain evidence="3">BCRC 34381</strain>
    </source>
</reference>
<dbReference type="Pfam" id="PF00010">
    <property type="entry name" value="HLH"/>
    <property type="match status" value="1"/>
</dbReference>
<sequence length="258" mass="27739">QPQSLQQQQHHRTRFAYAQVSYADAVPYRGGAHAPEAHRPLMSPRAAHGPRASLPMSHQLARHLVAMPASAAAVGEMSAYGPRRMLTAEEKEVRRKISHSAIEKRRRERTNSVLRDLQGLIPGLPRSGRIQKLEILEAATEYIRQLKHAGGSSGGGPVQSAVRGHQRRLSGEYFKEVDSPGSVDAQAALKLPAFAYAAGALEPRPANSYLSASEASDSTRDGSGEDTLTNPADMHDPSASPLPSPGDPSSMDVSFLLS</sequence>
<dbReference type="Gene3D" id="4.10.280.10">
    <property type="entry name" value="Helix-loop-helix DNA-binding domain"/>
    <property type="match status" value="1"/>
</dbReference>
<dbReference type="AlphaFoldDB" id="A0A9W7YAY1"/>
<dbReference type="InterPro" id="IPR011598">
    <property type="entry name" value="bHLH_dom"/>
</dbReference>
<dbReference type="SMART" id="SM00353">
    <property type="entry name" value="HLH"/>
    <property type="match status" value="1"/>
</dbReference>
<dbReference type="Proteomes" id="UP001143981">
    <property type="component" value="Unassembled WGS sequence"/>
</dbReference>
<name>A0A9W7YAY1_9FUNG</name>
<organism evidence="3 4">
    <name type="scientific">Coemansia biformis</name>
    <dbReference type="NCBI Taxonomy" id="1286918"/>
    <lineage>
        <taxon>Eukaryota</taxon>
        <taxon>Fungi</taxon>
        <taxon>Fungi incertae sedis</taxon>
        <taxon>Zoopagomycota</taxon>
        <taxon>Kickxellomycotina</taxon>
        <taxon>Kickxellomycetes</taxon>
        <taxon>Kickxellales</taxon>
        <taxon>Kickxellaceae</taxon>
        <taxon>Coemansia</taxon>
    </lineage>
</organism>
<feature type="non-terminal residue" evidence="3">
    <location>
        <position position="1"/>
    </location>
</feature>
<comment type="caution">
    <text evidence="3">The sequence shown here is derived from an EMBL/GenBank/DDBJ whole genome shotgun (WGS) entry which is preliminary data.</text>
</comment>
<evidence type="ECO:0000313" key="3">
    <source>
        <dbReference type="EMBL" id="KAJ1729316.1"/>
    </source>
</evidence>
<evidence type="ECO:0000256" key="1">
    <source>
        <dbReference type="SAM" id="MobiDB-lite"/>
    </source>
</evidence>
<dbReference type="OrthoDB" id="690068at2759"/>
<dbReference type="PROSITE" id="PS50888">
    <property type="entry name" value="BHLH"/>
    <property type="match status" value="1"/>
</dbReference>
<evidence type="ECO:0000259" key="2">
    <source>
        <dbReference type="PROSITE" id="PS50888"/>
    </source>
</evidence>
<accession>A0A9W7YAY1</accession>
<dbReference type="SUPFAM" id="SSF47459">
    <property type="entry name" value="HLH, helix-loop-helix DNA-binding domain"/>
    <property type="match status" value="1"/>
</dbReference>
<protein>
    <recommendedName>
        <fullName evidence="2">BHLH domain-containing protein</fullName>
    </recommendedName>
</protein>
<feature type="region of interest" description="Disordered" evidence="1">
    <location>
        <begin position="208"/>
        <end position="258"/>
    </location>
</feature>
<keyword evidence="4" id="KW-1185">Reference proteome</keyword>
<dbReference type="GO" id="GO:0046983">
    <property type="term" value="F:protein dimerization activity"/>
    <property type="evidence" value="ECO:0007669"/>
    <property type="project" value="InterPro"/>
</dbReference>